<evidence type="ECO:0000313" key="2">
    <source>
        <dbReference type="EMBL" id="SDC33163.1"/>
    </source>
</evidence>
<organism evidence="2 3">
    <name type="scientific">Acinetobacter kookii</name>
    <dbReference type="NCBI Taxonomy" id="1226327"/>
    <lineage>
        <taxon>Bacteria</taxon>
        <taxon>Pseudomonadati</taxon>
        <taxon>Pseudomonadota</taxon>
        <taxon>Gammaproteobacteria</taxon>
        <taxon>Moraxellales</taxon>
        <taxon>Moraxellaceae</taxon>
        <taxon>Acinetobacter</taxon>
    </lineage>
</organism>
<evidence type="ECO:0000256" key="1">
    <source>
        <dbReference type="SAM" id="MobiDB-lite"/>
    </source>
</evidence>
<protein>
    <submittedName>
        <fullName evidence="2">Uncharacterized protein</fullName>
    </submittedName>
</protein>
<name>A0A1G6KQC3_9GAMM</name>
<accession>A0A1G6KQC3</accession>
<dbReference type="Proteomes" id="UP000243468">
    <property type="component" value="Unassembled WGS sequence"/>
</dbReference>
<feature type="region of interest" description="Disordered" evidence="1">
    <location>
        <begin position="29"/>
        <end position="70"/>
    </location>
</feature>
<gene>
    <name evidence="2" type="ORF">SAMN05421732_10597</name>
</gene>
<proteinExistence type="predicted"/>
<reference evidence="3" key="1">
    <citation type="submission" date="2016-09" db="EMBL/GenBank/DDBJ databases">
        <authorList>
            <person name="Varghese N."/>
            <person name="Submissions S."/>
        </authorList>
    </citation>
    <scope>NUCLEOTIDE SEQUENCE [LARGE SCALE GENOMIC DNA]</scope>
    <source>
        <strain evidence="3">ANC 4667</strain>
    </source>
</reference>
<dbReference type="STRING" id="1226327.SAMN05421732_10597"/>
<evidence type="ECO:0000313" key="3">
    <source>
        <dbReference type="Proteomes" id="UP000243468"/>
    </source>
</evidence>
<keyword evidence="3" id="KW-1185">Reference proteome</keyword>
<sequence length="214" mass="23834">MPEHTGDGDKMKKIMMLAAIAMLTAGCDKSPAAAQNASVKTEEVKPKAQADKLTEKEIQDLESLEKSPSEETAATAGYYLSNLEVTPVQEIREFIAKGWDEWETLNRQEAEKESQETSDQGDASMEYRIEVKNQVFAPNNVVETAYLHLISLSDSITLDKVIVNRGNCRADYRDGANPILYGKSMRFFLNCDPRNVREVVAVLKDGREIVMSAP</sequence>
<feature type="compositionally biased region" description="Basic and acidic residues" evidence="1">
    <location>
        <begin position="40"/>
        <end position="69"/>
    </location>
</feature>
<dbReference type="EMBL" id="FMYO01000005">
    <property type="protein sequence ID" value="SDC33163.1"/>
    <property type="molecule type" value="Genomic_DNA"/>
</dbReference>
<dbReference type="AlphaFoldDB" id="A0A1G6KQC3"/>